<gene>
    <name evidence="2" type="ORF">SNAT2548_LOCUS29629</name>
</gene>
<name>A0A812TM91_9DINO</name>
<organism evidence="2 3">
    <name type="scientific">Symbiodinium natans</name>
    <dbReference type="NCBI Taxonomy" id="878477"/>
    <lineage>
        <taxon>Eukaryota</taxon>
        <taxon>Sar</taxon>
        <taxon>Alveolata</taxon>
        <taxon>Dinophyceae</taxon>
        <taxon>Suessiales</taxon>
        <taxon>Symbiodiniaceae</taxon>
        <taxon>Symbiodinium</taxon>
    </lineage>
</organism>
<comment type="caution">
    <text evidence="2">The sequence shown here is derived from an EMBL/GenBank/DDBJ whole genome shotgun (WGS) entry which is preliminary data.</text>
</comment>
<evidence type="ECO:0000313" key="3">
    <source>
        <dbReference type="Proteomes" id="UP000604046"/>
    </source>
</evidence>
<protein>
    <submittedName>
        <fullName evidence="2">Uncharacterized protein</fullName>
    </submittedName>
</protein>
<keyword evidence="3" id="KW-1185">Reference proteome</keyword>
<dbReference type="AlphaFoldDB" id="A0A812TM91"/>
<accession>A0A812TM91</accession>
<feature type="region of interest" description="Disordered" evidence="1">
    <location>
        <begin position="150"/>
        <end position="195"/>
    </location>
</feature>
<proteinExistence type="predicted"/>
<sequence length="195" mass="21252">MAGMSGVRLRGLQAAAHLNGHLAVCKGFDEEKGRWLVQLENGEEKAIKNDNILQVLEPGTCISLKNGEVLHITIGRVSVLNQMEDEVREALLSDMDQFSMTHELRAELNCPDGWPQFSVVLTGGAKEVAAAHKALPAVLKEYGLEIPGPSAAAAAAPAEAEEGKDEKEEKAEETVEVEGLVMKSMERRERPSRKR</sequence>
<dbReference type="OrthoDB" id="10448667at2759"/>
<dbReference type="EMBL" id="CAJNDS010002568">
    <property type="protein sequence ID" value="CAE7529066.1"/>
    <property type="molecule type" value="Genomic_DNA"/>
</dbReference>
<evidence type="ECO:0000313" key="2">
    <source>
        <dbReference type="EMBL" id="CAE7529066.1"/>
    </source>
</evidence>
<evidence type="ECO:0000256" key="1">
    <source>
        <dbReference type="SAM" id="MobiDB-lite"/>
    </source>
</evidence>
<feature type="compositionally biased region" description="Basic and acidic residues" evidence="1">
    <location>
        <begin position="164"/>
        <end position="173"/>
    </location>
</feature>
<dbReference type="Proteomes" id="UP000604046">
    <property type="component" value="Unassembled WGS sequence"/>
</dbReference>
<reference evidence="2" key="1">
    <citation type="submission" date="2021-02" db="EMBL/GenBank/DDBJ databases">
        <authorList>
            <person name="Dougan E. K."/>
            <person name="Rhodes N."/>
            <person name="Thang M."/>
            <person name="Chan C."/>
        </authorList>
    </citation>
    <scope>NUCLEOTIDE SEQUENCE</scope>
</reference>